<evidence type="ECO:0000256" key="10">
    <source>
        <dbReference type="RuleBase" id="RU000354"/>
    </source>
</evidence>
<dbReference type="Pfam" id="PF00688">
    <property type="entry name" value="TGFb_propeptide"/>
    <property type="match status" value="1"/>
</dbReference>
<evidence type="ECO:0000256" key="5">
    <source>
        <dbReference type="ARBA" id="ARBA00022729"/>
    </source>
</evidence>
<evidence type="ECO:0000256" key="2">
    <source>
        <dbReference type="ARBA" id="ARBA00006656"/>
    </source>
</evidence>
<gene>
    <name evidence="14" type="ORF">BV898_05451</name>
</gene>
<dbReference type="GO" id="GO:0030154">
    <property type="term" value="P:cell differentiation"/>
    <property type="evidence" value="ECO:0007669"/>
    <property type="project" value="UniProtKB-KW"/>
</dbReference>
<keyword evidence="4" id="KW-0964">Secreted</keyword>
<feature type="signal peptide" evidence="12">
    <location>
        <begin position="1"/>
        <end position="33"/>
    </location>
</feature>
<evidence type="ECO:0000256" key="3">
    <source>
        <dbReference type="ARBA" id="ARBA00022473"/>
    </source>
</evidence>
<dbReference type="GO" id="GO:0051240">
    <property type="term" value="P:positive regulation of multicellular organismal process"/>
    <property type="evidence" value="ECO:0007669"/>
    <property type="project" value="UniProtKB-ARBA"/>
</dbReference>
<keyword evidence="3" id="KW-0217">Developmental protein</keyword>
<evidence type="ECO:0000256" key="8">
    <source>
        <dbReference type="ARBA" id="ARBA00023157"/>
    </source>
</evidence>
<dbReference type="PANTHER" id="PTHR11848:SF263">
    <property type="entry name" value="PROTEIN DECAPENTAPLEGIC"/>
    <property type="match status" value="1"/>
</dbReference>
<keyword evidence="7 10" id="KW-0339">Growth factor</keyword>
<evidence type="ECO:0000256" key="12">
    <source>
        <dbReference type="SAM" id="SignalP"/>
    </source>
</evidence>
<dbReference type="SMART" id="SM00204">
    <property type="entry name" value="TGFB"/>
    <property type="match status" value="1"/>
</dbReference>
<dbReference type="GO" id="GO:0051094">
    <property type="term" value="P:positive regulation of developmental process"/>
    <property type="evidence" value="ECO:0007669"/>
    <property type="project" value="UniProtKB-ARBA"/>
</dbReference>
<dbReference type="GO" id="GO:0005615">
    <property type="term" value="C:extracellular space"/>
    <property type="evidence" value="ECO:0007669"/>
    <property type="project" value="TreeGrafter"/>
</dbReference>
<dbReference type="AlphaFoldDB" id="A0A1W0WZK2"/>
<evidence type="ECO:0000259" key="13">
    <source>
        <dbReference type="PROSITE" id="PS51362"/>
    </source>
</evidence>
<dbReference type="InterPro" id="IPR001111">
    <property type="entry name" value="TGF-b_propeptide"/>
</dbReference>
<keyword evidence="15" id="KW-1185">Reference proteome</keyword>
<feature type="compositionally biased region" description="Low complexity" evidence="11">
    <location>
        <begin position="312"/>
        <end position="328"/>
    </location>
</feature>
<comment type="caution">
    <text evidence="14">The sequence shown here is derived from an EMBL/GenBank/DDBJ whole genome shotgun (WGS) entry which is preliminary data.</text>
</comment>
<dbReference type="EMBL" id="MTYJ01000029">
    <property type="protein sequence ID" value="OQV20634.1"/>
    <property type="molecule type" value="Genomic_DNA"/>
</dbReference>
<dbReference type="FunFam" id="2.10.90.10:FF:000103">
    <property type="entry name" value="Bone morphogenetic protein 16"/>
    <property type="match status" value="1"/>
</dbReference>
<comment type="similarity">
    <text evidence="2 10">Belongs to the TGF-beta family.</text>
</comment>
<feature type="chain" id="PRO_5010722551" evidence="12">
    <location>
        <begin position="34"/>
        <end position="468"/>
    </location>
</feature>
<keyword evidence="8" id="KW-1015">Disulfide bond</keyword>
<dbReference type="InterPro" id="IPR001839">
    <property type="entry name" value="TGF-b_C"/>
</dbReference>
<evidence type="ECO:0000256" key="6">
    <source>
        <dbReference type="ARBA" id="ARBA00022782"/>
    </source>
</evidence>
<evidence type="ECO:0000256" key="4">
    <source>
        <dbReference type="ARBA" id="ARBA00022525"/>
    </source>
</evidence>
<proteinExistence type="inferred from homology"/>
<dbReference type="GO" id="GO:0005125">
    <property type="term" value="F:cytokine activity"/>
    <property type="evidence" value="ECO:0007669"/>
    <property type="project" value="TreeGrafter"/>
</dbReference>
<feature type="region of interest" description="Disordered" evidence="11">
    <location>
        <begin position="37"/>
        <end position="90"/>
    </location>
</feature>
<evidence type="ECO:0000313" key="15">
    <source>
        <dbReference type="Proteomes" id="UP000192578"/>
    </source>
</evidence>
<dbReference type="Pfam" id="PF00019">
    <property type="entry name" value="TGF_beta"/>
    <property type="match status" value="1"/>
</dbReference>
<dbReference type="Proteomes" id="UP000192578">
    <property type="component" value="Unassembled WGS sequence"/>
</dbReference>
<dbReference type="PROSITE" id="PS51362">
    <property type="entry name" value="TGF_BETA_2"/>
    <property type="match status" value="1"/>
</dbReference>
<dbReference type="GO" id="GO:0008083">
    <property type="term" value="F:growth factor activity"/>
    <property type="evidence" value="ECO:0007669"/>
    <property type="project" value="UniProtKB-KW"/>
</dbReference>
<accession>A0A1W0WZK2</accession>
<keyword evidence="5 12" id="KW-0732">Signal</keyword>
<evidence type="ECO:0000256" key="9">
    <source>
        <dbReference type="ARBA" id="ARBA00023180"/>
    </source>
</evidence>
<protein>
    <submittedName>
        <fullName evidence="14">Bone morphogenetic protein 2</fullName>
    </submittedName>
</protein>
<dbReference type="SUPFAM" id="SSF57501">
    <property type="entry name" value="Cystine-knot cytokines"/>
    <property type="match status" value="1"/>
</dbReference>
<dbReference type="PANTHER" id="PTHR11848">
    <property type="entry name" value="TGF-BETA FAMILY"/>
    <property type="match status" value="1"/>
</dbReference>
<dbReference type="InterPro" id="IPR029034">
    <property type="entry name" value="Cystine-knot_cytokine"/>
</dbReference>
<sequence length="468" mass="51840">MHPYQFSIFRSSLSRSTTLFLLALCWRIRNVSSASEEPGLSPVAVTSVPNSLPSSSSSSYLQSRQYSQQPRDKDDALLNSKPVDGNKIEVLPPSSRLDAKTLQMVKTHFGNIFGLGDRKRRAPDWRKMHIPEAMLQMYRDSLPAEQRVTETEEQIVARLKARRRKPTAASTAGIVRSFFHEGVAKTSNHRQTRGISSSPFLEDNHHKEHLLFNTVSIPQDDEIKAAELQLFDNQRLLIRVDEILSRTSDGETITRPLDSRRIREEPRTGGGDYDAGWVPLVSEFLSEDGAHFDVVNPVRRKRVSELLRKWNGDSSASTTTSTDGANDAPSQQPLALVYSDDARAVKAKAERGGTRGPVRQAGAIGESVSRGFLNVDFTDIGGTSGSRAAQLQRLLLLRGVPFPPADHLNTTNHATVQSLVHNANIGAVPKPCCVPTDLSPISLLYMDEYEKIVLKNYQDMVVEGCGCR</sequence>
<dbReference type="InterPro" id="IPR015615">
    <property type="entry name" value="TGF-beta-rel"/>
</dbReference>
<name>A0A1W0WZK2_HYPEX</name>
<keyword evidence="6" id="KW-0221">Differentiation</keyword>
<evidence type="ECO:0000313" key="14">
    <source>
        <dbReference type="EMBL" id="OQV20634.1"/>
    </source>
</evidence>
<feature type="compositionally biased region" description="Low complexity" evidence="11">
    <location>
        <begin position="51"/>
        <end position="69"/>
    </location>
</feature>
<comment type="subcellular location">
    <subcellularLocation>
        <location evidence="1">Secreted</location>
    </subcellularLocation>
</comment>
<reference evidence="15" key="1">
    <citation type="submission" date="2017-01" db="EMBL/GenBank/DDBJ databases">
        <title>Comparative genomics of anhydrobiosis in the tardigrade Hypsibius dujardini.</title>
        <authorList>
            <person name="Yoshida Y."/>
            <person name="Koutsovoulos G."/>
            <person name="Laetsch D."/>
            <person name="Stevens L."/>
            <person name="Kumar S."/>
            <person name="Horikawa D."/>
            <person name="Ishino K."/>
            <person name="Komine S."/>
            <person name="Tomita M."/>
            <person name="Blaxter M."/>
            <person name="Arakawa K."/>
        </authorList>
    </citation>
    <scope>NUCLEOTIDE SEQUENCE [LARGE SCALE GENOMIC DNA]</scope>
    <source>
        <strain evidence="15">Z151</strain>
    </source>
</reference>
<evidence type="ECO:0000256" key="1">
    <source>
        <dbReference type="ARBA" id="ARBA00004613"/>
    </source>
</evidence>
<feature type="domain" description="TGF-beta family profile" evidence="13">
    <location>
        <begin position="348"/>
        <end position="468"/>
    </location>
</feature>
<evidence type="ECO:0000256" key="11">
    <source>
        <dbReference type="SAM" id="MobiDB-lite"/>
    </source>
</evidence>
<evidence type="ECO:0000256" key="7">
    <source>
        <dbReference type="ARBA" id="ARBA00023030"/>
    </source>
</evidence>
<dbReference type="Gene3D" id="2.10.90.10">
    <property type="entry name" value="Cystine-knot cytokines"/>
    <property type="match status" value="1"/>
</dbReference>
<dbReference type="Gene3D" id="2.60.120.970">
    <property type="match status" value="1"/>
</dbReference>
<dbReference type="OrthoDB" id="5987191at2759"/>
<keyword evidence="9" id="KW-0325">Glycoprotein</keyword>
<feature type="region of interest" description="Disordered" evidence="11">
    <location>
        <begin position="312"/>
        <end position="331"/>
    </location>
</feature>
<organism evidence="14 15">
    <name type="scientific">Hypsibius exemplaris</name>
    <name type="common">Freshwater tardigrade</name>
    <dbReference type="NCBI Taxonomy" id="2072580"/>
    <lineage>
        <taxon>Eukaryota</taxon>
        <taxon>Metazoa</taxon>
        <taxon>Ecdysozoa</taxon>
        <taxon>Tardigrada</taxon>
        <taxon>Eutardigrada</taxon>
        <taxon>Parachela</taxon>
        <taxon>Hypsibioidea</taxon>
        <taxon>Hypsibiidae</taxon>
        <taxon>Hypsibius</taxon>
    </lineage>
</organism>